<dbReference type="OrthoDB" id="7059546at2"/>
<sequence>MLNVKPQDTRLLQQGFTLLETLIALSISSLVCLAIVQTYPMFVANISQYFIHYQIDRDAKRVLHNIEKDFRRIGYCLGDKCVGEAITLGAKHGEAQHSCILFAYDQDNSGLWAKPNKQHSNYFAYRLNNHRLESARGADSCNIDMWASLFDPLLINVQRFTLDWQPTSRLLHLNISLVSVRFPTKIFDYQISIFLRNQP</sequence>
<protein>
    <submittedName>
        <fullName evidence="7">Prepilin peptidase-dependent protein B</fullName>
    </submittedName>
</protein>
<dbReference type="PANTHER" id="PTHR39583:SF3">
    <property type="entry name" value="PREPILIN PEPTIDASE-DEPENDENT PROTEIN B"/>
    <property type="match status" value="1"/>
</dbReference>
<dbReference type="NCBIfam" id="NF007848">
    <property type="entry name" value="PRK10557.1"/>
    <property type="match status" value="1"/>
</dbReference>
<keyword evidence="8" id="KW-1185">Reference proteome</keyword>
<keyword evidence="4 6" id="KW-1133">Transmembrane helix</keyword>
<dbReference type="Pfam" id="PF07963">
    <property type="entry name" value="N_methyl"/>
    <property type="match status" value="1"/>
</dbReference>
<evidence type="ECO:0000256" key="6">
    <source>
        <dbReference type="SAM" id="Phobius"/>
    </source>
</evidence>
<accession>A0A0N0ICC8</accession>
<dbReference type="EMBL" id="LGAA01000002">
    <property type="protein sequence ID" value="KPD04391.1"/>
    <property type="molecule type" value="Genomic_DNA"/>
</dbReference>
<dbReference type="InterPro" id="IPR016419">
    <property type="entry name" value="Prepilin_Pept-dep_B_prd"/>
</dbReference>
<dbReference type="PANTHER" id="PTHR39583">
    <property type="entry name" value="TYPE II SECRETION SYSTEM PROTEIN J-RELATED"/>
    <property type="match status" value="1"/>
</dbReference>
<dbReference type="GO" id="GO:0016020">
    <property type="term" value="C:membrane"/>
    <property type="evidence" value="ECO:0007669"/>
    <property type="project" value="UniProtKB-SubCell"/>
</dbReference>
<dbReference type="InterPro" id="IPR012902">
    <property type="entry name" value="N_methyl_site"/>
</dbReference>
<keyword evidence="3 6" id="KW-0812">Transmembrane</keyword>
<evidence type="ECO:0000256" key="5">
    <source>
        <dbReference type="ARBA" id="ARBA00023136"/>
    </source>
</evidence>
<comment type="caution">
    <text evidence="7">The sequence shown here is derived from an EMBL/GenBank/DDBJ whole genome shotgun (WGS) entry which is preliminary data.</text>
</comment>
<dbReference type="GO" id="GO:0015628">
    <property type="term" value="P:protein secretion by the type II secretion system"/>
    <property type="evidence" value="ECO:0007669"/>
    <property type="project" value="TreeGrafter"/>
</dbReference>
<reference evidence="7 8" key="1">
    <citation type="submission" date="2015-07" db="EMBL/GenBank/DDBJ databases">
        <title>ATOL: Assembling a taxonomically balanced genome-scale reconstruction of the evolutionary history of the Enterobacteriaceae.</title>
        <authorList>
            <person name="Plunkett G.III."/>
            <person name="Neeno-Eckwall E.C."/>
            <person name="Glasner J.D."/>
            <person name="Perna N.T."/>
        </authorList>
    </citation>
    <scope>NUCLEOTIDE SEQUENCE [LARGE SCALE GENOMIC DNA]</scope>
    <source>
        <strain evidence="7 8">ATCC 35017</strain>
    </source>
</reference>
<evidence type="ECO:0000256" key="1">
    <source>
        <dbReference type="ARBA" id="ARBA00004167"/>
    </source>
</evidence>
<dbReference type="RefSeq" id="WP_053906920.1">
    <property type="nucleotide sequence ID" value="NZ_CAWMUS010000002.1"/>
</dbReference>
<evidence type="ECO:0000313" key="8">
    <source>
        <dbReference type="Proteomes" id="UP000053226"/>
    </source>
</evidence>
<keyword evidence="5 6" id="KW-0472">Membrane</keyword>
<keyword evidence="2" id="KW-0488">Methylation</keyword>
<feature type="transmembrane region" description="Helical" evidence="6">
    <location>
        <begin position="21"/>
        <end position="42"/>
    </location>
</feature>
<proteinExistence type="predicted"/>
<dbReference type="AlphaFoldDB" id="A0A0N0ICC8"/>
<dbReference type="Proteomes" id="UP000053226">
    <property type="component" value="Unassembled WGS sequence"/>
</dbReference>
<dbReference type="NCBIfam" id="TIGR02532">
    <property type="entry name" value="IV_pilin_GFxxxE"/>
    <property type="match status" value="1"/>
</dbReference>
<comment type="subcellular location">
    <subcellularLocation>
        <location evidence="1">Membrane</location>
        <topology evidence="1">Single-pass membrane protein</topology>
    </subcellularLocation>
</comment>
<evidence type="ECO:0000256" key="2">
    <source>
        <dbReference type="ARBA" id="ARBA00022481"/>
    </source>
</evidence>
<evidence type="ECO:0000256" key="4">
    <source>
        <dbReference type="ARBA" id="ARBA00022989"/>
    </source>
</evidence>
<dbReference type="InterPro" id="IPR051621">
    <property type="entry name" value="T2SS_protein_J"/>
</dbReference>
<organism evidence="7 8">
    <name type="scientific">Moellerella wisconsensis ATCC 35017</name>
    <dbReference type="NCBI Taxonomy" id="1354267"/>
    <lineage>
        <taxon>Bacteria</taxon>
        <taxon>Pseudomonadati</taxon>
        <taxon>Pseudomonadota</taxon>
        <taxon>Gammaproteobacteria</taxon>
        <taxon>Enterobacterales</taxon>
        <taxon>Morganellaceae</taxon>
        <taxon>Moellerella</taxon>
    </lineage>
</organism>
<dbReference type="PIRSF" id="PIRSF004525">
    <property type="entry name" value="Pilin_peptidase-dep_B_prd"/>
    <property type="match status" value="1"/>
</dbReference>
<gene>
    <name evidence="7" type="ORF">M992_0087</name>
</gene>
<name>A0A0N0ICC8_9GAMM</name>
<evidence type="ECO:0000313" key="7">
    <source>
        <dbReference type="EMBL" id="KPD04391.1"/>
    </source>
</evidence>
<evidence type="ECO:0000256" key="3">
    <source>
        <dbReference type="ARBA" id="ARBA00022692"/>
    </source>
</evidence>